<dbReference type="Gene3D" id="2.60.40.10">
    <property type="entry name" value="Immunoglobulins"/>
    <property type="match status" value="2"/>
</dbReference>
<dbReference type="SUPFAM" id="SSF51445">
    <property type="entry name" value="(Trans)glycosidases"/>
    <property type="match status" value="1"/>
</dbReference>
<dbReference type="InterPro" id="IPR006407">
    <property type="entry name" value="GlgB"/>
</dbReference>
<dbReference type="Pfam" id="PF00128">
    <property type="entry name" value="Alpha-amylase"/>
    <property type="match status" value="2"/>
</dbReference>
<dbReference type="InterPro" id="IPR006047">
    <property type="entry name" value="GH13_cat_dom"/>
</dbReference>
<dbReference type="InterPro" id="IPR004193">
    <property type="entry name" value="Glyco_hydro_13_N"/>
</dbReference>
<dbReference type="NCBIfam" id="TIGR01515">
    <property type="entry name" value="branching_enzym"/>
    <property type="match status" value="1"/>
</dbReference>
<protein>
    <recommendedName>
        <fullName evidence="9">1,4-alpha-glucan branching enzyme GlgB</fullName>
        <ecNumber evidence="9">2.4.1.18</ecNumber>
    </recommendedName>
    <alternativeName>
        <fullName evidence="9">1,4-alpha-D-glucan:1,4-alpha-D-glucan 6-glucosyl-transferase</fullName>
    </alternativeName>
    <alternativeName>
        <fullName evidence="9">Alpha-(1-&gt;4)-glucan branching enzyme</fullName>
    </alternativeName>
    <alternativeName>
        <fullName evidence="9">Glycogen branching enzyme</fullName>
        <shortName evidence="9">BE</shortName>
    </alternativeName>
</protein>
<keyword evidence="7 9" id="KW-0320">Glycogen biosynthesis</keyword>
<dbReference type="NCBIfam" id="NF003811">
    <property type="entry name" value="PRK05402.1"/>
    <property type="match status" value="1"/>
</dbReference>
<dbReference type="PANTHER" id="PTHR43651">
    <property type="entry name" value="1,4-ALPHA-GLUCAN-BRANCHING ENZYME"/>
    <property type="match status" value="1"/>
</dbReference>
<organism evidence="12 13">
    <name type="scientific">Hypnocyclicus thermotrophus</name>
    <dbReference type="NCBI Taxonomy" id="1627895"/>
    <lineage>
        <taxon>Bacteria</taxon>
        <taxon>Fusobacteriati</taxon>
        <taxon>Fusobacteriota</taxon>
        <taxon>Fusobacteriia</taxon>
        <taxon>Fusobacteriales</taxon>
        <taxon>Fusobacteriaceae</taxon>
        <taxon>Hypnocyclicus</taxon>
    </lineage>
</organism>
<sequence>MQSSKTNIILLQEEIERIVNASLADPFLFLGMHKLNEEQVVVRVFNPEAKKVRFYSDIEDRYLTKIDERGLFEEVFDSKKVFKYEIEYEYFSGNTFRTRDPYSFLPVLTDYDLYLFNEGNHHKIYEKLGAHVITHEGVKGTQFAVWAPEAQRVSVVGNFNNWDGRVHTMRILGATGVWEIFIPEVCENDIYKFEVKTKSGAINLKSDPYAFKGEKRPSTASIVYDIENKHEWKDEKWMNERPKINWLERPVSVYELHLGSWKRKNENEFLDYKDLAHQIMEYVKENNYTHIEVMPVAEHPLDESWGYQVTGYYAVTSRFGEPHEFMYFVDLMHQNGIGVIMDWVPGHFPKDAHGLGRFDGSALYEHEDPKQGEHMDWGTYIFNYGRNEVKNFLISNALFWMDKYHIDGLRVDAVASMLYLDYSRKDGEWIPNQFGGRENLEAIEFLKYFNSITHQYHPGILTIAEESTSFPAVTKPTYLGGLGFSLKWNMGWMNDSLEYISKDPIYRKYHQGDLTFSLIYAFSENFKLVISHDEVVHGKGSLINKMPGDDWQKFANMRLFYSYAYAHPGKKLFFMGSEFGQWNEWNCNQSIDWHLLQYEPHKKLLEFVKTLNKVYKENKALWEIDFSYEGFEWIDFNDSDNCIISFVRKSKDGEKIICAFNFTPAVQNDYRIGVPESGYYEEILNSDSEIFYGSNVGNLGGVYSEPIPIHGRNDSIRINIPPLAGVYFKLKK</sequence>
<dbReference type="EMBL" id="SOBG01000003">
    <property type="protein sequence ID" value="TDT71500.1"/>
    <property type="molecule type" value="Genomic_DNA"/>
</dbReference>
<comment type="pathway">
    <text evidence="2 9">Glycan biosynthesis; glycogen biosynthesis.</text>
</comment>
<evidence type="ECO:0000256" key="3">
    <source>
        <dbReference type="ARBA" id="ARBA00009000"/>
    </source>
</evidence>
<feature type="domain" description="Glycosyl hydrolase family 13 catalytic" evidence="11">
    <location>
        <begin position="255"/>
        <end position="615"/>
    </location>
</feature>
<comment type="catalytic activity">
    <reaction evidence="1 9">
        <text>Transfers a segment of a (1-&gt;4)-alpha-D-glucan chain to a primary hydroxy group in a similar glucan chain.</text>
        <dbReference type="EC" id="2.4.1.18"/>
    </reaction>
</comment>
<comment type="similarity">
    <text evidence="3 9">Belongs to the glycosyl hydrolase 13 family. GlgB subfamily.</text>
</comment>
<dbReference type="InterPro" id="IPR054169">
    <property type="entry name" value="GlgB_N"/>
</dbReference>
<accession>A0AA46DZA1</accession>
<evidence type="ECO:0000256" key="9">
    <source>
        <dbReference type="HAMAP-Rule" id="MF_00685"/>
    </source>
</evidence>
<keyword evidence="4 9" id="KW-0321">Glycogen metabolism</keyword>
<evidence type="ECO:0000256" key="7">
    <source>
        <dbReference type="ARBA" id="ARBA00023056"/>
    </source>
</evidence>
<evidence type="ECO:0000313" key="13">
    <source>
        <dbReference type="Proteomes" id="UP000294678"/>
    </source>
</evidence>
<gene>
    <name evidence="9" type="primary">glgB</name>
    <name evidence="12" type="ORF">EV215_0876</name>
</gene>
<evidence type="ECO:0000256" key="5">
    <source>
        <dbReference type="ARBA" id="ARBA00022676"/>
    </source>
</evidence>
<dbReference type="HAMAP" id="MF_00685">
    <property type="entry name" value="GlgB"/>
    <property type="match status" value="1"/>
</dbReference>
<evidence type="ECO:0000256" key="6">
    <source>
        <dbReference type="ARBA" id="ARBA00022679"/>
    </source>
</evidence>
<dbReference type="InterPro" id="IPR044143">
    <property type="entry name" value="GlgB_N_E_set_prok"/>
</dbReference>
<dbReference type="Pfam" id="PF22019">
    <property type="entry name" value="GlgB_N"/>
    <property type="match status" value="1"/>
</dbReference>
<evidence type="ECO:0000256" key="4">
    <source>
        <dbReference type="ARBA" id="ARBA00022600"/>
    </source>
</evidence>
<dbReference type="InterPro" id="IPR014756">
    <property type="entry name" value="Ig_E-set"/>
</dbReference>
<dbReference type="CDD" id="cd02855">
    <property type="entry name" value="E_set_GBE_prok_N"/>
    <property type="match status" value="1"/>
</dbReference>
<dbReference type="EC" id="2.4.1.18" evidence="9"/>
<evidence type="ECO:0000256" key="8">
    <source>
        <dbReference type="ARBA" id="ARBA00023277"/>
    </source>
</evidence>
<dbReference type="NCBIfam" id="NF008967">
    <property type="entry name" value="PRK12313.1"/>
    <property type="match status" value="1"/>
</dbReference>
<comment type="caution">
    <text evidence="12">The sequence shown here is derived from an EMBL/GenBank/DDBJ whole genome shotgun (WGS) entry which is preliminary data.</text>
</comment>
<dbReference type="GO" id="GO:0004553">
    <property type="term" value="F:hydrolase activity, hydrolyzing O-glycosyl compounds"/>
    <property type="evidence" value="ECO:0007669"/>
    <property type="project" value="InterPro"/>
</dbReference>
<dbReference type="CDD" id="cd11322">
    <property type="entry name" value="AmyAc_Glg_BE"/>
    <property type="match status" value="1"/>
</dbReference>
<keyword evidence="13" id="KW-1185">Reference proteome</keyword>
<comment type="subunit">
    <text evidence="9">Monomer.</text>
</comment>
<dbReference type="GO" id="GO:0005829">
    <property type="term" value="C:cytosol"/>
    <property type="evidence" value="ECO:0007669"/>
    <property type="project" value="TreeGrafter"/>
</dbReference>
<dbReference type="GO" id="GO:0003844">
    <property type="term" value="F:1,4-alpha-glucan branching enzyme activity"/>
    <property type="evidence" value="ECO:0007669"/>
    <property type="project" value="UniProtKB-UniRule"/>
</dbReference>
<dbReference type="FunFam" id="2.60.40.1180:FF:000002">
    <property type="entry name" value="1,4-alpha-glucan branching enzyme GlgB"/>
    <property type="match status" value="1"/>
</dbReference>
<dbReference type="Pfam" id="PF02806">
    <property type="entry name" value="Alpha-amylase_C"/>
    <property type="match status" value="1"/>
</dbReference>
<evidence type="ECO:0000313" key="12">
    <source>
        <dbReference type="EMBL" id="TDT71500.1"/>
    </source>
</evidence>
<evidence type="ECO:0000256" key="2">
    <source>
        <dbReference type="ARBA" id="ARBA00004964"/>
    </source>
</evidence>
<dbReference type="InterPro" id="IPR006048">
    <property type="entry name" value="A-amylase/branching_C"/>
</dbReference>
<dbReference type="InterPro" id="IPR017853">
    <property type="entry name" value="GH"/>
</dbReference>
<dbReference type="Pfam" id="PF02922">
    <property type="entry name" value="CBM_48"/>
    <property type="match status" value="1"/>
</dbReference>
<dbReference type="PANTHER" id="PTHR43651:SF3">
    <property type="entry name" value="1,4-ALPHA-GLUCAN-BRANCHING ENZYME"/>
    <property type="match status" value="1"/>
</dbReference>
<comment type="function">
    <text evidence="9">Catalyzes the formation of the alpha-1,6-glucosidic linkages in glycogen by scission of a 1,4-alpha-linked oligosaccharide from growing alpha-1,4-glucan chains and the subsequent attachment of the oligosaccharide to the alpha-1,6 position.</text>
</comment>
<dbReference type="Gene3D" id="2.60.40.1180">
    <property type="entry name" value="Golgi alpha-mannosidase II"/>
    <property type="match status" value="1"/>
</dbReference>
<dbReference type="InterPro" id="IPR013780">
    <property type="entry name" value="Glyco_hydro_b"/>
</dbReference>
<keyword evidence="5 9" id="KW-0328">Glycosyltransferase</keyword>
<evidence type="ECO:0000259" key="11">
    <source>
        <dbReference type="SMART" id="SM00642"/>
    </source>
</evidence>
<dbReference type="FunFam" id="3.20.20.80:FF:000003">
    <property type="entry name" value="1,4-alpha-glucan branching enzyme GlgB"/>
    <property type="match status" value="1"/>
</dbReference>
<dbReference type="PIRSF" id="PIRSF000463">
    <property type="entry name" value="GlgB"/>
    <property type="match status" value="1"/>
</dbReference>
<keyword evidence="8 9" id="KW-0119">Carbohydrate metabolism</keyword>
<dbReference type="Gene3D" id="3.20.20.80">
    <property type="entry name" value="Glycosidases"/>
    <property type="match status" value="1"/>
</dbReference>
<evidence type="ECO:0000256" key="10">
    <source>
        <dbReference type="PIRSR" id="PIRSR000463-1"/>
    </source>
</evidence>
<dbReference type="RefSeq" id="WP_134112767.1">
    <property type="nucleotide sequence ID" value="NZ_SOBG01000003.1"/>
</dbReference>
<keyword evidence="6 9" id="KW-0808">Transferase</keyword>
<proteinExistence type="inferred from homology"/>
<dbReference type="GO" id="GO:0005978">
    <property type="term" value="P:glycogen biosynthetic process"/>
    <property type="evidence" value="ECO:0007669"/>
    <property type="project" value="UniProtKB-UniRule"/>
</dbReference>
<feature type="active site" description="Nucleophile" evidence="9 10">
    <location>
        <position position="412"/>
    </location>
</feature>
<name>A0AA46DZA1_9FUSO</name>
<feature type="active site" description="Proton donor" evidence="9 10">
    <location>
        <position position="465"/>
    </location>
</feature>
<dbReference type="SUPFAM" id="SSF81296">
    <property type="entry name" value="E set domains"/>
    <property type="match status" value="2"/>
</dbReference>
<dbReference type="SMART" id="SM00642">
    <property type="entry name" value="Aamy"/>
    <property type="match status" value="1"/>
</dbReference>
<dbReference type="GO" id="GO:0043169">
    <property type="term" value="F:cation binding"/>
    <property type="evidence" value="ECO:0007669"/>
    <property type="project" value="InterPro"/>
</dbReference>
<dbReference type="FunFam" id="2.60.40.10:FF:000169">
    <property type="entry name" value="1,4-alpha-glucan branching enzyme GlgB"/>
    <property type="match status" value="1"/>
</dbReference>
<dbReference type="AlphaFoldDB" id="A0AA46DZA1"/>
<dbReference type="InterPro" id="IPR037439">
    <property type="entry name" value="Branching_enzy"/>
</dbReference>
<dbReference type="SUPFAM" id="SSF51011">
    <property type="entry name" value="Glycosyl hydrolase domain"/>
    <property type="match status" value="1"/>
</dbReference>
<evidence type="ECO:0000256" key="1">
    <source>
        <dbReference type="ARBA" id="ARBA00000826"/>
    </source>
</evidence>
<dbReference type="Proteomes" id="UP000294678">
    <property type="component" value="Unassembled WGS sequence"/>
</dbReference>
<dbReference type="InterPro" id="IPR013783">
    <property type="entry name" value="Ig-like_fold"/>
</dbReference>
<reference evidence="12 13" key="1">
    <citation type="submission" date="2019-03" db="EMBL/GenBank/DDBJ databases">
        <title>Genomic Encyclopedia of Type Strains, Phase IV (KMG-IV): sequencing the most valuable type-strain genomes for metagenomic binning, comparative biology and taxonomic classification.</title>
        <authorList>
            <person name="Goeker M."/>
        </authorList>
    </citation>
    <scope>NUCLEOTIDE SEQUENCE [LARGE SCALE GENOMIC DNA]</scope>
    <source>
        <strain evidence="12 13">DSM 100055</strain>
    </source>
</reference>